<sequence>MNKNITNIDRDYYKAYLDALIKGSEEAIDNDLIYPIALDDFINNSRSRFLSERKYEELASMYQLIGMHYRNMNELFFNNYLTCNYHANTLINVGCYYYKYIHNEYASILAQYNASFQKSIIAQYKNTDPKFAYIYAMNIELLGDVYLLIDHDEALKYYNQAKELYEKDDHYGQLSYNNDLWCSYALKEMSIVLSECYHTELSLDVIGIERIKQKNKLFEIIN</sequence>
<dbReference type="Proteomes" id="UP000683246">
    <property type="component" value="Chromosome"/>
</dbReference>
<reference evidence="1" key="1">
    <citation type="submission" date="2020-07" db="EMBL/GenBank/DDBJ databases">
        <title>Vallitalea pronyensis genome.</title>
        <authorList>
            <person name="Postec A."/>
        </authorList>
    </citation>
    <scope>NUCLEOTIDE SEQUENCE</scope>
    <source>
        <strain evidence="1">FatNI3</strain>
    </source>
</reference>
<dbReference type="EMBL" id="CP058649">
    <property type="protein sequence ID" value="QUI22024.1"/>
    <property type="molecule type" value="Genomic_DNA"/>
</dbReference>
<evidence type="ECO:0000313" key="2">
    <source>
        <dbReference type="Proteomes" id="UP000683246"/>
    </source>
</evidence>
<dbReference type="KEGG" id="vpy:HZI73_06780"/>
<dbReference type="RefSeq" id="WP_212697499.1">
    <property type="nucleotide sequence ID" value="NZ_CP058649.1"/>
</dbReference>
<evidence type="ECO:0000313" key="1">
    <source>
        <dbReference type="EMBL" id="QUI22024.1"/>
    </source>
</evidence>
<dbReference type="AlphaFoldDB" id="A0A8J8MI47"/>
<gene>
    <name evidence="1" type="ORF">HZI73_06780</name>
</gene>
<keyword evidence="2" id="KW-1185">Reference proteome</keyword>
<name>A0A8J8MI47_9FIRM</name>
<protein>
    <submittedName>
        <fullName evidence="1">Uncharacterized protein</fullName>
    </submittedName>
</protein>
<accession>A0A8J8MI47</accession>
<proteinExistence type="predicted"/>
<organism evidence="1 2">
    <name type="scientific">Vallitalea pronyensis</name>
    <dbReference type="NCBI Taxonomy" id="1348613"/>
    <lineage>
        <taxon>Bacteria</taxon>
        <taxon>Bacillati</taxon>
        <taxon>Bacillota</taxon>
        <taxon>Clostridia</taxon>
        <taxon>Lachnospirales</taxon>
        <taxon>Vallitaleaceae</taxon>
        <taxon>Vallitalea</taxon>
    </lineage>
</organism>